<proteinExistence type="predicted"/>
<evidence type="ECO:0000313" key="1">
    <source>
        <dbReference type="EMBL" id="KAA6376979.1"/>
    </source>
</evidence>
<dbReference type="Proteomes" id="UP000324800">
    <property type="component" value="Unassembled WGS sequence"/>
</dbReference>
<dbReference type="AlphaFoldDB" id="A0A5J4V2L4"/>
<protein>
    <submittedName>
        <fullName evidence="1">Uncharacterized protein</fullName>
    </submittedName>
</protein>
<sequence length="119" mass="12998">MSDESIRINKDVLIAQNQQNNAVAQITLFAVSIRSQDQNVQIPALKGILDIVVNESESVESLFDNNIIVDLNKIISSDQEGEVFVLSSAILHIVGVRSKSVDIVVRAKVATDSIIQIIN</sequence>
<evidence type="ECO:0000313" key="2">
    <source>
        <dbReference type="Proteomes" id="UP000324800"/>
    </source>
</evidence>
<gene>
    <name evidence="1" type="ORF">EZS28_027493</name>
</gene>
<name>A0A5J4V2L4_9EUKA</name>
<accession>A0A5J4V2L4</accession>
<reference evidence="1 2" key="1">
    <citation type="submission" date="2019-03" db="EMBL/GenBank/DDBJ databases">
        <title>Single cell metagenomics reveals metabolic interactions within the superorganism composed of flagellate Streblomastix strix and complex community of Bacteroidetes bacteria on its surface.</title>
        <authorList>
            <person name="Treitli S.C."/>
            <person name="Kolisko M."/>
            <person name="Husnik F."/>
            <person name="Keeling P."/>
            <person name="Hampl V."/>
        </authorList>
    </citation>
    <scope>NUCLEOTIDE SEQUENCE [LARGE SCALE GENOMIC DNA]</scope>
    <source>
        <strain evidence="1">ST1C</strain>
    </source>
</reference>
<organism evidence="1 2">
    <name type="scientific">Streblomastix strix</name>
    <dbReference type="NCBI Taxonomy" id="222440"/>
    <lineage>
        <taxon>Eukaryota</taxon>
        <taxon>Metamonada</taxon>
        <taxon>Preaxostyla</taxon>
        <taxon>Oxymonadida</taxon>
        <taxon>Streblomastigidae</taxon>
        <taxon>Streblomastix</taxon>
    </lineage>
</organism>
<dbReference type="EMBL" id="SNRW01010139">
    <property type="protein sequence ID" value="KAA6376979.1"/>
    <property type="molecule type" value="Genomic_DNA"/>
</dbReference>
<comment type="caution">
    <text evidence="1">The sequence shown here is derived from an EMBL/GenBank/DDBJ whole genome shotgun (WGS) entry which is preliminary data.</text>
</comment>
<feature type="non-terminal residue" evidence="1">
    <location>
        <position position="119"/>
    </location>
</feature>
<dbReference type="OrthoDB" id="195736at2759"/>